<sequence length="34" mass="3994">MSVNWEAEKQMARDVEENHELYAALADDPEEDEE</sequence>
<name>A0A1H7T7G2_HALLR</name>
<reference evidence="1 2" key="1">
    <citation type="submission" date="2016-10" db="EMBL/GenBank/DDBJ databases">
        <authorList>
            <person name="de Groot N.N."/>
        </authorList>
    </citation>
    <scope>NUCLEOTIDE SEQUENCE [LARGE SCALE GENOMIC DNA]</scope>
    <source>
        <strain evidence="1 2">CDM_5</strain>
    </source>
</reference>
<protein>
    <submittedName>
        <fullName evidence="1">Uncharacterized protein</fullName>
    </submittedName>
</protein>
<proteinExistence type="predicted"/>
<dbReference type="EMBL" id="FOAD01000008">
    <property type="protein sequence ID" value="SEL80801.1"/>
    <property type="molecule type" value="Genomic_DNA"/>
</dbReference>
<evidence type="ECO:0000313" key="2">
    <source>
        <dbReference type="Proteomes" id="UP000183894"/>
    </source>
</evidence>
<dbReference type="Proteomes" id="UP000183894">
    <property type="component" value="Unassembled WGS sequence"/>
</dbReference>
<accession>A0A1H7T7G2</accession>
<gene>
    <name evidence="1" type="ORF">SAMN04488691_108105</name>
</gene>
<evidence type="ECO:0000313" key="1">
    <source>
        <dbReference type="EMBL" id="SEL80801.1"/>
    </source>
</evidence>
<organism evidence="1 2">
    <name type="scientific">Haloferax larsenii</name>
    <dbReference type="NCBI Taxonomy" id="302484"/>
    <lineage>
        <taxon>Archaea</taxon>
        <taxon>Methanobacteriati</taxon>
        <taxon>Methanobacteriota</taxon>
        <taxon>Stenosarchaea group</taxon>
        <taxon>Halobacteria</taxon>
        <taxon>Halobacteriales</taxon>
        <taxon>Haloferacaceae</taxon>
        <taxon>Haloferax</taxon>
    </lineage>
</organism>
<dbReference type="AlphaFoldDB" id="A0A1H7T7G2"/>